<evidence type="ECO:0000313" key="3">
    <source>
        <dbReference type="Proteomes" id="UP001145145"/>
    </source>
</evidence>
<feature type="region of interest" description="Disordered" evidence="1">
    <location>
        <begin position="37"/>
        <end position="69"/>
    </location>
</feature>
<gene>
    <name evidence="2" type="ORF">Selli1_09610</name>
</gene>
<organism evidence="2 3">
    <name type="scientific">Sellimonas catena</name>
    <dbReference type="NCBI Taxonomy" id="2994035"/>
    <lineage>
        <taxon>Bacteria</taxon>
        <taxon>Bacillati</taxon>
        <taxon>Bacillota</taxon>
        <taxon>Clostridia</taxon>
        <taxon>Lachnospirales</taxon>
        <taxon>Lachnospiraceae</taxon>
        <taxon>Sellimonas</taxon>
    </lineage>
</organism>
<feature type="compositionally biased region" description="Basic and acidic residues" evidence="1">
    <location>
        <begin position="49"/>
        <end position="69"/>
    </location>
</feature>
<protein>
    <submittedName>
        <fullName evidence="2">Uncharacterized protein</fullName>
    </submittedName>
</protein>
<dbReference type="Proteomes" id="UP001145145">
    <property type="component" value="Unassembled WGS sequence"/>
</dbReference>
<dbReference type="EMBL" id="BSBO01000007">
    <property type="protein sequence ID" value="GLG03787.1"/>
    <property type="molecule type" value="Genomic_DNA"/>
</dbReference>
<sequence length="69" mass="7945">MSDQNPQFHVNSPNKRSCFERKKDILPLRLIENGGRSDESTYYRKISGTKKEREKSDAGAAGREDRCIE</sequence>
<evidence type="ECO:0000313" key="2">
    <source>
        <dbReference type="EMBL" id="GLG03787.1"/>
    </source>
</evidence>
<evidence type="ECO:0000256" key="1">
    <source>
        <dbReference type="SAM" id="MobiDB-lite"/>
    </source>
</evidence>
<keyword evidence="3" id="KW-1185">Reference proteome</keyword>
<proteinExistence type="predicted"/>
<accession>A0A9W6FBS0</accession>
<comment type="caution">
    <text evidence="2">The sequence shown here is derived from an EMBL/GenBank/DDBJ whole genome shotgun (WGS) entry which is preliminary data.</text>
</comment>
<name>A0A9W6FBS0_9FIRM</name>
<reference evidence="2 3" key="1">
    <citation type="journal article" date="2023" name="Int. J. Syst. Evol. Microbiol.">
        <title>Sellimonas catena sp. nov., isolated from human faeces.</title>
        <authorList>
            <person name="Hisatomi A."/>
            <person name="Ohkuma M."/>
            <person name="Sakamoto M."/>
        </authorList>
    </citation>
    <scope>NUCLEOTIDE SEQUENCE [LARGE SCALE GENOMIC DNA]</scope>
    <source>
        <strain evidence="2 3">12EGH17</strain>
    </source>
</reference>
<dbReference type="AlphaFoldDB" id="A0A9W6FBS0"/>